<dbReference type="Proteomes" id="UP001258181">
    <property type="component" value="Unassembled WGS sequence"/>
</dbReference>
<sequence>MGKSINLFNIKIDNYTVNQVLHYTENIIHNKIPSYYVTPNVDHIVMLDNDAQFKKIYDNAALVLADGMPLIWTSKLLRKKIVEKISGSDLTPKLIELAIEKKYKVYILGGSQTAGNKIIDLYKNNLEIDFYSPPFGFETNSNELNKIKEKLQKFNPDILLVSLGAPKGEKWIFDHYQELKIPLSIHVGAAIEFLAGTIKRAPHWMQRNGLEWFYRFLMEPKRMFKRYFIRDSKFFLLLFKELKNKQ</sequence>
<proteinExistence type="predicted"/>
<keyword evidence="4" id="KW-1185">Reference proteome</keyword>
<dbReference type="EC" id="2.4.1.187" evidence="3"/>
<dbReference type="RefSeq" id="WP_310258825.1">
    <property type="nucleotide sequence ID" value="NZ_JAVDWA010000003.1"/>
</dbReference>
<organism evidence="3 4">
    <name type="scientific">Fictibacillus barbaricus</name>
    <dbReference type="NCBI Taxonomy" id="182136"/>
    <lineage>
        <taxon>Bacteria</taxon>
        <taxon>Bacillati</taxon>
        <taxon>Bacillota</taxon>
        <taxon>Bacilli</taxon>
        <taxon>Bacillales</taxon>
        <taxon>Fictibacillaceae</taxon>
        <taxon>Fictibacillus</taxon>
    </lineage>
</organism>
<dbReference type="PANTHER" id="PTHR34136">
    <property type="match status" value="1"/>
</dbReference>
<keyword evidence="2 3" id="KW-0808">Transferase</keyword>
<dbReference type="EMBL" id="JAVDWA010000003">
    <property type="protein sequence ID" value="MDR7073324.1"/>
    <property type="molecule type" value="Genomic_DNA"/>
</dbReference>
<name>A0ABU1U1H1_9BACL</name>
<evidence type="ECO:0000256" key="2">
    <source>
        <dbReference type="ARBA" id="ARBA00022679"/>
    </source>
</evidence>
<evidence type="ECO:0000313" key="4">
    <source>
        <dbReference type="Proteomes" id="UP001258181"/>
    </source>
</evidence>
<evidence type="ECO:0000313" key="3">
    <source>
        <dbReference type="EMBL" id="MDR7073324.1"/>
    </source>
</evidence>
<protein>
    <submittedName>
        <fullName evidence="3">N-acetylglucosaminyldiphosphoundecaprenol N-acetyl-beta-D-mannosaminyltransferase</fullName>
        <ecNumber evidence="3">2.4.1.187</ecNumber>
    </submittedName>
</protein>
<dbReference type="GO" id="GO:0047244">
    <property type="term" value="F:N-acetylglucosaminyldiphosphoundecaprenol N-acetyl-beta-D-mannosaminyltransferase activity"/>
    <property type="evidence" value="ECO:0007669"/>
    <property type="project" value="UniProtKB-EC"/>
</dbReference>
<dbReference type="CDD" id="cd06533">
    <property type="entry name" value="Glyco_transf_WecG_TagA"/>
    <property type="match status" value="1"/>
</dbReference>
<dbReference type="NCBIfam" id="TIGR00696">
    <property type="entry name" value="wecG_tagA_cpsF"/>
    <property type="match status" value="1"/>
</dbReference>
<dbReference type="InterPro" id="IPR004629">
    <property type="entry name" value="WecG_TagA_CpsF"/>
</dbReference>
<comment type="caution">
    <text evidence="3">The sequence shown here is derived from an EMBL/GenBank/DDBJ whole genome shotgun (WGS) entry which is preliminary data.</text>
</comment>
<gene>
    <name evidence="3" type="ORF">J2X07_002310</name>
</gene>
<evidence type="ECO:0000256" key="1">
    <source>
        <dbReference type="ARBA" id="ARBA00022676"/>
    </source>
</evidence>
<accession>A0ABU1U1H1</accession>
<dbReference type="PANTHER" id="PTHR34136:SF1">
    <property type="entry name" value="UDP-N-ACETYL-D-MANNOSAMINURONIC ACID TRANSFERASE"/>
    <property type="match status" value="1"/>
</dbReference>
<reference evidence="3 4" key="1">
    <citation type="submission" date="2023-07" db="EMBL/GenBank/DDBJ databases">
        <title>Sorghum-associated microbial communities from plants grown in Nebraska, USA.</title>
        <authorList>
            <person name="Schachtman D."/>
        </authorList>
    </citation>
    <scope>NUCLEOTIDE SEQUENCE [LARGE SCALE GENOMIC DNA]</scope>
    <source>
        <strain evidence="3 4">BE211</strain>
    </source>
</reference>
<keyword evidence="1 3" id="KW-0328">Glycosyltransferase</keyword>
<dbReference type="Pfam" id="PF03808">
    <property type="entry name" value="Glyco_tran_WecG"/>
    <property type="match status" value="1"/>
</dbReference>